<feature type="transmembrane region" description="Helical" evidence="9">
    <location>
        <begin position="927"/>
        <end position="948"/>
    </location>
</feature>
<dbReference type="AlphaFoldDB" id="A0A9N9WPI4"/>
<evidence type="ECO:0000259" key="10">
    <source>
        <dbReference type="Pfam" id="PF00060"/>
    </source>
</evidence>
<organism evidence="11 12">
    <name type="scientific">Chironomus riparius</name>
    <dbReference type="NCBI Taxonomy" id="315576"/>
    <lineage>
        <taxon>Eukaryota</taxon>
        <taxon>Metazoa</taxon>
        <taxon>Ecdysozoa</taxon>
        <taxon>Arthropoda</taxon>
        <taxon>Hexapoda</taxon>
        <taxon>Insecta</taxon>
        <taxon>Pterygota</taxon>
        <taxon>Neoptera</taxon>
        <taxon>Endopterygota</taxon>
        <taxon>Diptera</taxon>
        <taxon>Nematocera</taxon>
        <taxon>Chironomoidea</taxon>
        <taxon>Chironomidae</taxon>
        <taxon>Chironominae</taxon>
        <taxon>Chironomus</taxon>
    </lineage>
</organism>
<dbReference type="InterPro" id="IPR052192">
    <property type="entry name" value="Insect_Ionotropic_Sensory_Rcpt"/>
</dbReference>
<dbReference type="GO" id="GO:0005886">
    <property type="term" value="C:plasma membrane"/>
    <property type="evidence" value="ECO:0007669"/>
    <property type="project" value="UniProtKB-SubCell"/>
</dbReference>
<keyword evidence="5 9" id="KW-1133">Transmembrane helix</keyword>
<feature type="transmembrane region" description="Helical" evidence="9">
    <location>
        <begin position="748"/>
        <end position="768"/>
    </location>
</feature>
<keyword evidence="4 9" id="KW-0812">Transmembrane</keyword>
<keyword evidence="7" id="KW-0675">Receptor</keyword>
<evidence type="ECO:0000256" key="6">
    <source>
        <dbReference type="ARBA" id="ARBA00023136"/>
    </source>
</evidence>
<proteinExistence type="inferred from homology"/>
<comment type="similarity">
    <text evidence="2">Belongs to the glutamate-gated ion channel (TC 1.A.10.1) family.</text>
</comment>
<dbReference type="PANTHER" id="PTHR42643">
    <property type="entry name" value="IONOTROPIC RECEPTOR 20A-RELATED"/>
    <property type="match status" value="1"/>
</dbReference>
<evidence type="ECO:0000256" key="9">
    <source>
        <dbReference type="SAM" id="Phobius"/>
    </source>
</evidence>
<evidence type="ECO:0000313" key="11">
    <source>
        <dbReference type="EMBL" id="CAG9801201.1"/>
    </source>
</evidence>
<feature type="domain" description="Ionotropic glutamate receptor C-terminal" evidence="10">
    <location>
        <begin position="750"/>
        <end position="854"/>
    </location>
</feature>
<name>A0A9N9WPI4_9DIPT</name>
<accession>A0A9N9WPI4</accession>
<dbReference type="Gene3D" id="1.10.287.70">
    <property type="match status" value="2"/>
</dbReference>
<gene>
    <name evidence="11" type="ORF">CHIRRI_LOCUS4135</name>
</gene>
<keyword evidence="6 9" id="KW-0472">Membrane</keyword>
<sequence>MQWKSKLQNHEKYLEYYGCELVMLLPVQQESNAITHVSGFAIVAGNLKNFKVHGISPVIFEIAAKYHNYTFAYQPASMPSSWLTKTREDGVPLIQINDTVKDPHVYFEISTLQKKNYELTISKVVANLNVNIFVTPAEKYTPYEKLLLPFDSSTWIFSILTFLATFLSILVINNLPKSTQSIVYGHKVDTPIWNVISIFFGISQTKLPNKNFSRFILMLFIYFCLIFRTCFQSKCFEFMTSEPREPPPKTIEDVIEKNYTVYAMDEMKYLVTNKDRMTKWPLILLMSPNSYEKAYNLQSQNSSAKIALVVDEFFTMFSSVKFQNMTQNWNQLKDTVVYSFHDSFVFIGNTFYVRMLDKIIDRFIPTGIMNHLIENYYIKKLKFETIQMKPEILSLDDLAFGFNIWLCACLVSVFGFIVEKVSAMKSRQMKSFAKVHPINLESKDEICIDQVTTYEITNKVNPQLIGKFRSIAPTISKILHEIADEFILKENNEFSIINYQVNSLLLRDVSTKFMRHHNHPLKYFAFIRFLYFDELKRLSIPFFNRKISSFKTFLYQYTYFITDEDDSIILSTIEWFGPHGCDRPHVYIINKFYKTTLRWDKKLENHEKFMNYHGCELVMLLPTHFEDNSMTHLSGFSIIRDNVKSFDIYGITPEIFKIAAKKHNYKAGYQPASMPSAWLRQNILGEVQLIRINGTLKDPHVFFEISTLHALHNELTSTKIVKNFDVHVFVTPAEKYTPYEKLFLPFDLLTWTFVLITFIATFLIIIIINNLPKSTQTIVYGHKVETPIWNVISIFFGISLIRLPNKNFSRFILLIFIYFCLIFRTCFQSKFFEFMTSEPRRPPPKSIDDIIEKVYLVYIMNLSKYILHDGLKLNEWPVFEMSPNQFNYAYLSQSQNSTAKFALVVDQFFINFLDKQLKRRSQTWNKLENTVIFTFYDLFIFYGTSFYFRMYDKVIDNLIPTGIMNHLIENHYSRELKYEEIKGKPQMLTLEELAFGFNIWFGFCVISIISFIAEYAVIFVKNTITKIRLCLINNKVHPLNQIAENEICIDQITTYEILNGINQELVKHFRISKLTQVDIGNDSTQAETNEDIEIINLEI</sequence>
<protein>
    <recommendedName>
        <fullName evidence="10">Ionotropic glutamate receptor C-terminal domain-containing protein</fullName>
    </recommendedName>
</protein>
<evidence type="ECO:0000256" key="7">
    <source>
        <dbReference type="ARBA" id="ARBA00023170"/>
    </source>
</evidence>
<dbReference type="GO" id="GO:0050906">
    <property type="term" value="P:detection of stimulus involved in sensory perception"/>
    <property type="evidence" value="ECO:0007669"/>
    <property type="project" value="UniProtKB-ARBA"/>
</dbReference>
<feature type="transmembrane region" description="Helical" evidence="9">
    <location>
        <begin position="212"/>
        <end position="231"/>
    </location>
</feature>
<keyword evidence="12" id="KW-1185">Reference proteome</keyword>
<dbReference type="Pfam" id="PF00060">
    <property type="entry name" value="Lig_chan"/>
    <property type="match status" value="1"/>
</dbReference>
<dbReference type="PANTHER" id="PTHR42643:SF30">
    <property type="entry name" value="IONOTROPIC RECEPTOR 40A-RELATED"/>
    <property type="match status" value="1"/>
</dbReference>
<dbReference type="OrthoDB" id="8050636at2759"/>
<evidence type="ECO:0000256" key="8">
    <source>
        <dbReference type="ARBA" id="ARBA00023180"/>
    </source>
</evidence>
<evidence type="ECO:0000256" key="1">
    <source>
        <dbReference type="ARBA" id="ARBA00004651"/>
    </source>
</evidence>
<keyword evidence="8" id="KW-0325">Glycoprotein</keyword>
<evidence type="ECO:0000313" key="12">
    <source>
        <dbReference type="Proteomes" id="UP001153620"/>
    </source>
</evidence>
<evidence type="ECO:0000256" key="3">
    <source>
        <dbReference type="ARBA" id="ARBA00022475"/>
    </source>
</evidence>
<reference evidence="11" key="2">
    <citation type="submission" date="2022-10" db="EMBL/GenBank/DDBJ databases">
        <authorList>
            <consortium name="ENA_rothamsted_submissions"/>
            <consortium name="culmorum"/>
            <person name="King R."/>
        </authorList>
    </citation>
    <scope>NUCLEOTIDE SEQUENCE</scope>
</reference>
<evidence type="ECO:0000256" key="2">
    <source>
        <dbReference type="ARBA" id="ARBA00008685"/>
    </source>
</evidence>
<keyword evidence="3" id="KW-1003">Cell membrane</keyword>
<reference evidence="11" key="1">
    <citation type="submission" date="2022-01" db="EMBL/GenBank/DDBJ databases">
        <authorList>
            <person name="King R."/>
        </authorList>
    </citation>
    <scope>NUCLEOTIDE SEQUENCE</scope>
</reference>
<comment type="subcellular location">
    <subcellularLocation>
        <location evidence="1">Cell membrane</location>
        <topology evidence="1">Multi-pass membrane protein</topology>
    </subcellularLocation>
</comment>
<dbReference type="InterPro" id="IPR001320">
    <property type="entry name" value="Iontro_rcpt_C"/>
</dbReference>
<evidence type="ECO:0000256" key="4">
    <source>
        <dbReference type="ARBA" id="ARBA00022692"/>
    </source>
</evidence>
<evidence type="ECO:0000256" key="5">
    <source>
        <dbReference type="ARBA" id="ARBA00022989"/>
    </source>
</evidence>
<feature type="transmembrane region" description="Helical" evidence="9">
    <location>
        <begin position="154"/>
        <end position="172"/>
    </location>
</feature>
<dbReference type="GO" id="GO:0015276">
    <property type="term" value="F:ligand-gated monoatomic ion channel activity"/>
    <property type="evidence" value="ECO:0007669"/>
    <property type="project" value="InterPro"/>
</dbReference>
<feature type="transmembrane region" description="Helical" evidence="9">
    <location>
        <begin position="788"/>
        <end position="805"/>
    </location>
</feature>
<feature type="transmembrane region" description="Helical" evidence="9">
    <location>
        <begin position="811"/>
        <end position="827"/>
    </location>
</feature>
<feature type="transmembrane region" description="Helical" evidence="9">
    <location>
        <begin position="997"/>
        <end position="1020"/>
    </location>
</feature>
<dbReference type="Proteomes" id="UP001153620">
    <property type="component" value="Chromosome 1"/>
</dbReference>
<dbReference type="EMBL" id="OU895877">
    <property type="protein sequence ID" value="CAG9801201.1"/>
    <property type="molecule type" value="Genomic_DNA"/>
</dbReference>